<proteinExistence type="inferred from homology"/>
<evidence type="ECO:0000256" key="8">
    <source>
        <dbReference type="ARBA" id="ARBA00022989"/>
    </source>
</evidence>
<dbReference type="GO" id="GO:0060070">
    <property type="term" value="P:canonical Wnt signaling pathway"/>
    <property type="evidence" value="ECO:0007669"/>
    <property type="project" value="TreeGrafter"/>
</dbReference>
<evidence type="ECO:0000256" key="2">
    <source>
        <dbReference type="ARBA" id="ARBA00008077"/>
    </source>
</evidence>
<evidence type="ECO:0000256" key="6">
    <source>
        <dbReference type="ARBA" id="ARBA00022692"/>
    </source>
</evidence>
<keyword evidence="19" id="KW-1185">Reference proteome</keyword>
<feature type="signal peptide" evidence="15">
    <location>
        <begin position="1"/>
        <end position="22"/>
    </location>
</feature>
<dbReference type="GO" id="GO:0035567">
    <property type="term" value="P:non-canonical Wnt signaling pathway"/>
    <property type="evidence" value="ECO:0007669"/>
    <property type="project" value="TreeGrafter"/>
</dbReference>
<dbReference type="PROSITE" id="PS50038">
    <property type="entry name" value="FZ"/>
    <property type="match status" value="1"/>
</dbReference>
<sequence length="563" mass="63209">MPPRWATLVLIPSILIWQSIEAAKNQCEPITIPLCKGIGYNMTSYPNPYGHEKQEEAGLEVHQFYPLVEVGCYQHLKFFLCALYTPICQENYDRPIPPCMELCLEAKKRCSPIMQRYGFRWPETLSCDGLPKMADQFTSGNICAAPPDTPSKPKQKQQINPISSLEIVPQVGISGADDCECRCVPPFEKAPAASHVGNVSGCSYACHAPSHSASNQSFVSTWIAIWSITCFCLSMFTVLTFLIETERFQYPERPIFVLAFCQAMVAAGFLLRAFFGHEAVACDSWKVRGPDEGTNLCFVVFLLTYFFGMAASVWWVVLSLTWLLAAGCKWSTEAIASYSVHFHIVAWGLPAVQTGLALAFSAIDGDPVSGICYVGNTNVHFLRLFVLGPLTVYFVFGVLFLAIGFFNLWRIRIEVQKQQHGLENVTKVTQLMSKIGIFSVLYTVPALFLILVLFYEQRHRPLWEQAALCSCSSTKADTGEAALLLALIKTASMLVVGWTSGVWILSKKTLRSWRDRFCCLSNRHKYQPAELIYGKSECSTPHFYNTTLRQHHLYKQPMLPEKL</sequence>
<keyword evidence="5" id="KW-0879">Wnt signaling pathway</keyword>
<evidence type="ECO:0000256" key="10">
    <source>
        <dbReference type="ARBA" id="ARBA00023157"/>
    </source>
</evidence>
<keyword evidence="9 14" id="KW-0472">Membrane</keyword>
<gene>
    <name evidence="18" type="ORF">MSPICULIGERA_LOCUS20117</name>
</gene>
<evidence type="ECO:0000259" key="17">
    <source>
        <dbReference type="PROSITE" id="PS50261"/>
    </source>
</evidence>
<evidence type="ECO:0000259" key="16">
    <source>
        <dbReference type="PROSITE" id="PS50038"/>
    </source>
</evidence>
<dbReference type="FunFam" id="1.10.2000.10:FF:000016">
    <property type="entry name" value="Frizzled"/>
    <property type="match status" value="1"/>
</dbReference>
<evidence type="ECO:0000313" key="18">
    <source>
        <dbReference type="EMBL" id="CAJ0581969.1"/>
    </source>
</evidence>
<dbReference type="InterPro" id="IPR020067">
    <property type="entry name" value="Frizzled_dom"/>
</dbReference>
<feature type="chain" id="PRO_5041455048" description="Frizzled-5" evidence="15">
    <location>
        <begin position="23"/>
        <end position="563"/>
    </location>
</feature>
<dbReference type="GO" id="GO:1904937">
    <property type="term" value="P:sensory neuron migration"/>
    <property type="evidence" value="ECO:0007669"/>
    <property type="project" value="UniProtKB-ARBA"/>
</dbReference>
<dbReference type="InterPro" id="IPR015526">
    <property type="entry name" value="Frizzled/SFRP"/>
</dbReference>
<feature type="transmembrane region" description="Helical" evidence="14">
    <location>
        <begin position="383"/>
        <end position="409"/>
    </location>
</feature>
<feature type="transmembrane region" description="Helical" evidence="14">
    <location>
        <begin position="222"/>
        <end position="243"/>
    </location>
</feature>
<evidence type="ECO:0000256" key="9">
    <source>
        <dbReference type="ARBA" id="ARBA00023136"/>
    </source>
</evidence>
<accession>A0AA36D940</accession>
<feature type="disulfide bond" evidence="13">
    <location>
        <begin position="35"/>
        <end position="81"/>
    </location>
</feature>
<comment type="subcellular location">
    <subcellularLocation>
        <location evidence="1">Cell membrane</location>
        <topology evidence="1">Multi-pass membrane protein</topology>
    </subcellularLocation>
</comment>
<feature type="domain" description="FZ" evidence="16">
    <location>
        <begin position="22"/>
        <end position="146"/>
    </location>
</feature>
<keyword evidence="4" id="KW-1003">Cell membrane</keyword>
<dbReference type="CDD" id="cd15035">
    <property type="entry name" value="7tmF_FZD5_FZD8-like"/>
    <property type="match status" value="1"/>
</dbReference>
<evidence type="ECO:0000256" key="5">
    <source>
        <dbReference type="ARBA" id="ARBA00022687"/>
    </source>
</evidence>
<dbReference type="GO" id="GO:0017147">
    <property type="term" value="F:Wnt-protein binding"/>
    <property type="evidence" value="ECO:0007669"/>
    <property type="project" value="TreeGrafter"/>
</dbReference>
<dbReference type="SMART" id="SM00063">
    <property type="entry name" value="FRI"/>
    <property type="match status" value="1"/>
</dbReference>
<organism evidence="18 19">
    <name type="scientific">Mesorhabditis spiculigera</name>
    <dbReference type="NCBI Taxonomy" id="96644"/>
    <lineage>
        <taxon>Eukaryota</taxon>
        <taxon>Metazoa</taxon>
        <taxon>Ecdysozoa</taxon>
        <taxon>Nematoda</taxon>
        <taxon>Chromadorea</taxon>
        <taxon>Rhabditida</taxon>
        <taxon>Rhabditina</taxon>
        <taxon>Rhabditomorpha</taxon>
        <taxon>Rhabditoidea</taxon>
        <taxon>Rhabditidae</taxon>
        <taxon>Mesorhabditinae</taxon>
        <taxon>Mesorhabditis</taxon>
    </lineage>
</organism>
<keyword evidence="10 13" id="KW-1015">Disulfide bond</keyword>
<feature type="disulfide bond" evidence="13">
    <location>
        <begin position="72"/>
        <end position="110"/>
    </location>
</feature>
<evidence type="ECO:0000256" key="7">
    <source>
        <dbReference type="ARBA" id="ARBA00022729"/>
    </source>
</evidence>
<dbReference type="AlphaFoldDB" id="A0AA36D940"/>
<evidence type="ECO:0000256" key="14">
    <source>
        <dbReference type="SAM" id="Phobius"/>
    </source>
</evidence>
<keyword evidence="8 14" id="KW-1133">Transmembrane helix</keyword>
<dbReference type="InterPro" id="IPR017981">
    <property type="entry name" value="GPCR_2-like_7TM"/>
</dbReference>
<feature type="non-terminal residue" evidence="18">
    <location>
        <position position="1"/>
    </location>
</feature>
<evidence type="ECO:0000313" key="19">
    <source>
        <dbReference type="Proteomes" id="UP001177023"/>
    </source>
</evidence>
<evidence type="ECO:0000256" key="3">
    <source>
        <dbReference type="ARBA" id="ARBA00022473"/>
    </source>
</evidence>
<evidence type="ECO:0000256" key="15">
    <source>
        <dbReference type="SAM" id="SignalP"/>
    </source>
</evidence>
<feature type="disulfide bond" evidence="13">
    <location>
        <begin position="27"/>
        <end position="88"/>
    </location>
</feature>
<dbReference type="PANTHER" id="PTHR11309:SF126">
    <property type="entry name" value="FRIZZLED-2"/>
    <property type="match status" value="1"/>
</dbReference>
<dbReference type="PANTHER" id="PTHR11309">
    <property type="entry name" value="FRIZZLED"/>
    <property type="match status" value="1"/>
</dbReference>
<evidence type="ECO:0000256" key="11">
    <source>
        <dbReference type="ARBA" id="ARBA00023170"/>
    </source>
</evidence>
<keyword evidence="11" id="KW-0675">Receptor</keyword>
<evidence type="ECO:0000256" key="4">
    <source>
        <dbReference type="ARBA" id="ARBA00022475"/>
    </source>
</evidence>
<dbReference type="Pfam" id="PF01392">
    <property type="entry name" value="Fz"/>
    <property type="match status" value="1"/>
</dbReference>
<dbReference type="Proteomes" id="UP001177023">
    <property type="component" value="Unassembled WGS sequence"/>
</dbReference>
<protein>
    <recommendedName>
        <fullName evidence="20">Frizzled-5</fullName>
    </recommendedName>
</protein>
<feature type="domain" description="G-protein coupled receptors family 2 profile 2" evidence="17">
    <location>
        <begin position="216"/>
        <end position="512"/>
    </location>
</feature>
<dbReference type="PROSITE" id="PS50261">
    <property type="entry name" value="G_PROTEIN_RECEP_F2_4"/>
    <property type="match status" value="1"/>
</dbReference>
<dbReference type="InterPro" id="IPR036790">
    <property type="entry name" value="Frizzled_dom_sf"/>
</dbReference>
<keyword evidence="12" id="KW-0325">Glycoprotein</keyword>
<feature type="transmembrane region" description="Helical" evidence="14">
    <location>
        <begin position="482"/>
        <end position="506"/>
    </location>
</feature>
<dbReference type="Gene3D" id="1.10.2000.10">
    <property type="entry name" value="Frizzled cysteine-rich domain"/>
    <property type="match status" value="1"/>
</dbReference>
<dbReference type="InterPro" id="IPR000539">
    <property type="entry name" value="Frizzled/Smoothened_7TM"/>
</dbReference>
<feature type="disulfide bond" evidence="13">
    <location>
        <begin position="103"/>
        <end position="127"/>
    </location>
</feature>
<dbReference type="SUPFAM" id="SSF63501">
    <property type="entry name" value="Frizzled cysteine-rich domain"/>
    <property type="match status" value="1"/>
</dbReference>
<name>A0AA36D940_9BILA</name>
<feature type="transmembrane region" description="Helical" evidence="14">
    <location>
        <begin position="435"/>
        <end position="455"/>
    </location>
</feature>
<keyword evidence="7 15" id="KW-0732">Signal</keyword>
<comment type="caution">
    <text evidence="18">The sequence shown here is derived from an EMBL/GenBank/DDBJ whole genome shotgun (WGS) entry which is preliminary data.</text>
</comment>
<comment type="caution">
    <text evidence="13">Lacks conserved residue(s) required for the propagation of feature annotation.</text>
</comment>
<dbReference type="GO" id="GO:0005886">
    <property type="term" value="C:plasma membrane"/>
    <property type="evidence" value="ECO:0007669"/>
    <property type="project" value="UniProtKB-SubCell"/>
</dbReference>
<feature type="transmembrane region" description="Helical" evidence="14">
    <location>
        <begin position="295"/>
        <end position="328"/>
    </location>
</feature>
<evidence type="ECO:0008006" key="20">
    <source>
        <dbReference type="Google" id="ProtNLM"/>
    </source>
</evidence>
<keyword evidence="6 14" id="KW-0812">Transmembrane</keyword>
<feature type="transmembrane region" description="Helical" evidence="14">
    <location>
        <begin position="340"/>
        <end position="363"/>
    </location>
</feature>
<dbReference type="SMART" id="SM01330">
    <property type="entry name" value="Frizzled"/>
    <property type="match status" value="1"/>
</dbReference>
<dbReference type="GO" id="GO:1905485">
    <property type="term" value="P:positive regulation of motor neuron migration"/>
    <property type="evidence" value="ECO:0007669"/>
    <property type="project" value="UniProtKB-ARBA"/>
</dbReference>
<keyword evidence="3" id="KW-0217">Developmental protein</keyword>
<evidence type="ECO:0000256" key="1">
    <source>
        <dbReference type="ARBA" id="ARBA00004651"/>
    </source>
</evidence>
<dbReference type="Gene3D" id="1.20.1070.10">
    <property type="entry name" value="Rhodopsin 7-helix transmembrane proteins"/>
    <property type="match status" value="1"/>
</dbReference>
<evidence type="ECO:0000256" key="12">
    <source>
        <dbReference type="ARBA" id="ARBA00023180"/>
    </source>
</evidence>
<dbReference type="EMBL" id="CATQJA010002664">
    <property type="protein sequence ID" value="CAJ0581969.1"/>
    <property type="molecule type" value="Genomic_DNA"/>
</dbReference>
<dbReference type="GO" id="GO:0097402">
    <property type="term" value="P:neuroblast migration"/>
    <property type="evidence" value="ECO:0007669"/>
    <property type="project" value="UniProtKB-ARBA"/>
</dbReference>
<dbReference type="GO" id="GO:0097475">
    <property type="term" value="P:motor neuron migration"/>
    <property type="evidence" value="ECO:0007669"/>
    <property type="project" value="UniProtKB-ARBA"/>
</dbReference>
<feature type="transmembrane region" description="Helical" evidence="14">
    <location>
        <begin position="255"/>
        <end position="275"/>
    </location>
</feature>
<comment type="similarity">
    <text evidence="2">Belongs to the G-protein coupled receptor Fz/Smo family.</text>
</comment>
<reference evidence="18" key="1">
    <citation type="submission" date="2023-06" db="EMBL/GenBank/DDBJ databases">
        <authorList>
            <person name="Delattre M."/>
        </authorList>
    </citation>
    <scope>NUCLEOTIDE SEQUENCE</scope>
    <source>
        <strain evidence="18">AF72</strain>
    </source>
</reference>
<dbReference type="PRINTS" id="PR00489">
    <property type="entry name" value="FRIZZLED"/>
</dbReference>
<evidence type="ECO:0000256" key="13">
    <source>
        <dbReference type="PROSITE-ProRule" id="PRU00090"/>
    </source>
</evidence>
<dbReference type="GO" id="GO:0042813">
    <property type="term" value="F:Wnt receptor activity"/>
    <property type="evidence" value="ECO:0007669"/>
    <property type="project" value="TreeGrafter"/>
</dbReference>
<dbReference type="Pfam" id="PF01534">
    <property type="entry name" value="Frizzled"/>
    <property type="match status" value="1"/>
</dbReference>